<evidence type="ECO:0000313" key="2">
    <source>
        <dbReference type="Proteomes" id="UP000823674"/>
    </source>
</evidence>
<dbReference type="EMBL" id="JADBGQ010000004">
    <property type="protein sequence ID" value="KAG5400439.1"/>
    <property type="molecule type" value="Genomic_DNA"/>
</dbReference>
<proteinExistence type="predicted"/>
<sequence length="269" mass="31260">MEIGDNPGFIAVCHCDHEDDEETEIKASIATQPERSIDDKLVATIDNELETLIDSDHANEIDDFQEGSIDSWENNYYQPNFGFHTSTPSKRKMNAMEPDEYDEDYKEKLLLSIVVLPWKKKRGETSIDENIRISIDTHHGKELDARGTDSASIDNSGMPSIDKWYEFGQRAYDSERKREFHLEKKDEYGVYRDEEDNRDILERATMYEAACICLPEQAEKFNGILPKLRSYIGADIDDIVHGIYRAREMSLDDTYKRLDDFYYPLNDNI</sequence>
<accession>A0ABQ7MSC9</accession>
<keyword evidence="2" id="KW-1185">Reference proteome</keyword>
<name>A0ABQ7MSC9_BRACM</name>
<reference evidence="1 2" key="1">
    <citation type="submission" date="2021-03" db="EMBL/GenBank/DDBJ databases">
        <authorList>
            <person name="King G.J."/>
            <person name="Bancroft I."/>
            <person name="Baten A."/>
            <person name="Bloomfield J."/>
            <person name="Borpatragohain P."/>
            <person name="He Z."/>
            <person name="Irish N."/>
            <person name="Irwin J."/>
            <person name="Liu K."/>
            <person name="Mauleon R.P."/>
            <person name="Moore J."/>
            <person name="Morris R."/>
            <person name="Ostergaard L."/>
            <person name="Wang B."/>
            <person name="Wells R."/>
        </authorList>
    </citation>
    <scope>NUCLEOTIDE SEQUENCE [LARGE SCALE GENOMIC DNA]</scope>
    <source>
        <strain evidence="1">R-o-18</strain>
        <tissue evidence="1">Leaf</tissue>
    </source>
</reference>
<organism evidence="1 2">
    <name type="scientific">Brassica rapa subsp. trilocularis</name>
    <dbReference type="NCBI Taxonomy" id="1813537"/>
    <lineage>
        <taxon>Eukaryota</taxon>
        <taxon>Viridiplantae</taxon>
        <taxon>Streptophyta</taxon>
        <taxon>Embryophyta</taxon>
        <taxon>Tracheophyta</taxon>
        <taxon>Spermatophyta</taxon>
        <taxon>Magnoliopsida</taxon>
        <taxon>eudicotyledons</taxon>
        <taxon>Gunneridae</taxon>
        <taxon>Pentapetalae</taxon>
        <taxon>rosids</taxon>
        <taxon>malvids</taxon>
        <taxon>Brassicales</taxon>
        <taxon>Brassicaceae</taxon>
        <taxon>Brassiceae</taxon>
        <taxon>Brassica</taxon>
    </lineage>
</organism>
<protein>
    <submittedName>
        <fullName evidence="1">Uncharacterized protein</fullName>
    </submittedName>
</protein>
<evidence type="ECO:0000313" key="1">
    <source>
        <dbReference type="EMBL" id="KAG5400439.1"/>
    </source>
</evidence>
<comment type="caution">
    <text evidence="1">The sequence shown here is derived from an EMBL/GenBank/DDBJ whole genome shotgun (WGS) entry which is preliminary data.</text>
</comment>
<dbReference type="Proteomes" id="UP000823674">
    <property type="component" value="Chromosome A04"/>
</dbReference>
<gene>
    <name evidence="1" type="primary">A04p010580.1_BraROA</name>
    <name evidence="1" type="ORF">IGI04_015046</name>
</gene>